<evidence type="ECO:0000256" key="5">
    <source>
        <dbReference type="SAM" id="Phobius"/>
    </source>
</evidence>
<dbReference type="KEGG" id="moc:BB934_26670"/>
<evidence type="ECO:0000256" key="2">
    <source>
        <dbReference type="ARBA" id="ARBA00022692"/>
    </source>
</evidence>
<reference evidence="6" key="1">
    <citation type="submission" date="2016-07" db="EMBL/GenBank/DDBJ databases">
        <title>Microvirga ossetica sp. nov. a new species of rhizobia isolated from root nodules of the legume species Vicia alpestris Steven originated from North Ossetia region in the Caucasus.</title>
        <authorList>
            <person name="Safronova V.I."/>
            <person name="Kuznetsova I.G."/>
            <person name="Sazanova A.L."/>
            <person name="Belimov A."/>
            <person name="Andronov E."/>
            <person name="Osledkin Y.S."/>
            <person name="Onishchuk O.P."/>
            <person name="Kurchak O.N."/>
            <person name="Shaposhnikov A.I."/>
            <person name="Willems A."/>
            <person name="Tikhonovich I.A."/>
        </authorList>
    </citation>
    <scope>NUCLEOTIDE SEQUENCE [LARGE SCALE GENOMIC DNA]</scope>
    <source>
        <strain evidence="6">V5/3M</strain>
    </source>
</reference>
<dbReference type="Pfam" id="PF01124">
    <property type="entry name" value="MAPEG"/>
    <property type="match status" value="1"/>
</dbReference>
<proteinExistence type="predicted"/>
<keyword evidence="4 5" id="KW-0472">Membrane</keyword>
<feature type="transmembrane region" description="Helical" evidence="5">
    <location>
        <begin position="115"/>
        <end position="138"/>
    </location>
</feature>
<evidence type="ECO:0000256" key="1">
    <source>
        <dbReference type="ARBA" id="ARBA00004370"/>
    </source>
</evidence>
<accession>A0A1B2EN10</accession>
<evidence type="ECO:0000313" key="6">
    <source>
        <dbReference type="EMBL" id="ANY81363.1"/>
    </source>
</evidence>
<dbReference type="InterPro" id="IPR001129">
    <property type="entry name" value="Membr-assoc_MAPEG"/>
</dbReference>
<gene>
    <name evidence="6" type="ORF">BB934_26670</name>
</gene>
<dbReference type="OrthoDB" id="5516290at2"/>
<feature type="transmembrane region" description="Helical" evidence="5">
    <location>
        <begin position="6"/>
        <end position="24"/>
    </location>
</feature>
<evidence type="ECO:0000256" key="4">
    <source>
        <dbReference type="ARBA" id="ARBA00023136"/>
    </source>
</evidence>
<dbReference type="InterPro" id="IPR023352">
    <property type="entry name" value="MAPEG-like_dom_sf"/>
</dbReference>
<dbReference type="GO" id="GO:0016020">
    <property type="term" value="C:membrane"/>
    <property type="evidence" value="ECO:0007669"/>
    <property type="project" value="UniProtKB-SubCell"/>
</dbReference>
<evidence type="ECO:0008006" key="7">
    <source>
        <dbReference type="Google" id="ProtNLM"/>
    </source>
</evidence>
<organism evidence="6">
    <name type="scientific">Microvirga ossetica</name>
    <dbReference type="NCBI Taxonomy" id="1882682"/>
    <lineage>
        <taxon>Bacteria</taxon>
        <taxon>Pseudomonadati</taxon>
        <taxon>Pseudomonadota</taxon>
        <taxon>Alphaproteobacteria</taxon>
        <taxon>Hyphomicrobiales</taxon>
        <taxon>Methylobacteriaceae</taxon>
        <taxon>Microvirga</taxon>
    </lineage>
</organism>
<dbReference type="EMBL" id="CP016616">
    <property type="protein sequence ID" value="ANY81363.1"/>
    <property type="molecule type" value="Genomic_DNA"/>
</dbReference>
<dbReference type="Gene3D" id="1.20.120.550">
    <property type="entry name" value="Membrane associated eicosanoid/glutathione metabolism-like domain"/>
    <property type="match status" value="1"/>
</dbReference>
<name>A0A1B2EN10_9HYPH</name>
<keyword evidence="2 5" id="KW-0812">Transmembrane</keyword>
<comment type="subcellular location">
    <subcellularLocation>
        <location evidence="1">Membrane</location>
    </subcellularLocation>
</comment>
<dbReference type="AlphaFoldDB" id="A0A1B2EN10"/>
<dbReference type="RefSeq" id="WP_099512427.1">
    <property type="nucleotide sequence ID" value="NZ_CP016616.1"/>
</dbReference>
<feature type="transmembrane region" description="Helical" evidence="5">
    <location>
        <begin position="68"/>
        <end position="95"/>
    </location>
</feature>
<sequence length="143" mass="16216">MSITAILLPVYVQVALTVILLLWMGRSRLSTLRAGEVKVRDIALGERNWPTRILQIQNAYHNQFEIPVLFYVLVVLALFTRKADMLFVVMSWMFVTSRLVHAAIHTTTNKVSLRFMAFVVGVLILAIMWIIFGVRVLAAETGV</sequence>
<dbReference type="SUPFAM" id="SSF161084">
    <property type="entry name" value="MAPEG domain-like"/>
    <property type="match status" value="1"/>
</dbReference>
<keyword evidence="3 5" id="KW-1133">Transmembrane helix</keyword>
<evidence type="ECO:0000256" key="3">
    <source>
        <dbReference type="ARBA" id="ARBA00022989"/>
    </source>
</evidence>
<protein>
    <recommendedName>
        <fullName evidence="7">MAPEG family protein</fullName>
    </recommendedName>
</protein>